<evidence type="ECO:0000313" key="1">
    <source>
        <dbReference type="EMBL" id="CAD1822842.1"/>
    </source>
</evidence>
<name>A0A6V7NW69_ANACO</name>
<dbReference type="AlphaFoldDB" id="A0A6V7NW69"/>
<organism evidence="1">
    <name type="scientific">Ananas comosus var. bracteatus</name>
    <name type="common">red pineapple</name>
    <dbReference type="NCBI Taxonomy" id="296719"/>
    <lineage>
        <taxon>Eukaryota</taxon>
        <taxon>Viridiplantae</taxon>
        <taxon>Streptophyta</taxon>
        <taxon>Embryophyta</taxon>
        <taxon>Tracheophyta</taxon>
        <taxon>Spermatophyta</taxon>
        <taxon>Magnoliopsida</taxon>
        <taxon>Liliopsida</taxon>
        <taxon>Poales</taxon>
        <taxon>Bromeliaceae</taxon>
        <taxon>Bromelioideae</taxon>
        <taxon>Ananas</taxon>
    </lineage>
</organism>
<protein>
    <submittedName>
        <fullName evidence="1">Uncharacterized protein</fullName>
    </submittedName>
</protein>
<gene>
    <name evidence="1" type="ORF">CB5_LOCUS6053</name>
</gene>
<proteinExistence type="predicted"/>
<dbReference type="EMBL" id="LR862142">
    <property type="protein sequence ID" value="CAD1822842.1"/>
    <property type="molecule type" value="Genomic_DNA"/>
</dbReference>
<sequence length="244" mass="26372">MARIPRIEVLKLSAEVSKVKIVGCSRFADCLFWEGVFAIAAYLYITLQPIEALLSLDPWRIEVGFEGSCSLWEIKRDFHHYRHDDIGLELDTYACSPLCSFAHTCEGRSLQAGTPEIAIATYARPCGIGRRNGMPWGRLVLRVEMLTTTGPLGKVQAGPPTASAASASYWSLPGEGARGAELAAEERGEDGEEVRELGGGHYHDVLEHLPDLADMGLGDLGHKADARLDAANGQAACADHLRGA</sequence>
<reference evidence="1" key="1">
    <citation type="submission" date="2020-07" db="EMBL/GenBank/DDBJ databases">
        <authorList>
            <person name="Lin J."/>
        </authorList>
    </citation>
    <scope>NUCLEOTIDE SEQUENCE</scope>
</reference>
<accession>A0A6V7NW69</accession>